<proteinExistence type="predicted"/>
<dbReference type="AlphaFoldDB" id="A0A939TC70"/>
<organism evidence="2 3">
    <name type="scientific">Actinomadura barringtoniae</name>
    <dbReference type="NCBI Taxonomy" id="1427535"/>
    <lineage>
        <taxon>Bacteria</taxon>
        <taxon>Bacillati</taxon>
        <taxon>Actinomycetota</taxon>
        <taxon>Actinomycetes</taxon>
        <taxon>Streptosporangiales</taxon>
        <taxon>Thermomonosporaceae</taxon>
        <taxon>Actinomadura</taxon>
    </lineage>
</organism>
<comment type="caution">
    <text evidence="2">The sequence shown here is derived from an EMBL/GenBank/DDBJ whole genome shotgun (WGS) entry which is preliminary data.</text>
</comment>
<feature type="region of interest" description="Disordered" evidence="1">
    <location>
        <begin position="123"/>
        <end position="179"/>
    </location>
</feature>
<sequence length="272" mass="30571">MPIFSRPSFTLWSRKLQAAQPAISAARLERFLDLSRPAEPAAQLRQLLLVVFLLTPLSPEEITEHAQRRWDLHPDKTAELQRGEVEFGFRWYSINGVLTDCGASQAFIDKARELFHDFSRQDIAPGQLASGPEDTTSTGDQAPEDDESTGERQDDVAEEHKEETDLADAATTKPDPATAKNRAELLALLPAFRTWKGRRSYRNMEKAIDKRYVHSTLSEVPKRTNLPSLDLVLAYIEGCGGDDDDLIAWEEAWRRIAMAERRNSPGADPGRT</sequence>
<accession>A0A939TC70</accession>
<dbReference type="EMBL" id="JAGEOJ010000025">
    <property type="protein sequence ID" value="MBO2454252.1"/>
    <property type="molecule type" value="Genomic_DNA"/>
</dbReference>
<protein>
    <submittedName>
        <fullName evidence="2">Uncharacterized protein</fullName>
    </submittedName>
</protein>
<name>A0A939TC70_9ACTN</name>
<evidence type="ECO:0000313" key="2">
    <source>
        <dbReference type="EMBL" id="MBO2454252.1"/>
    </source>
</evidence>
<dbReference type="Proteomes" id="UP000669179">
    <property type="component" value="Unassembled WGS sequence"/>
</dbReference>
<keyword evidence="3" id="KW-1185">Reference proteome</keyword>
<evidence type="ECO:0000256" key="1">
    <source>
        <dbReference type="SAM" id="MobiDB-lite"/>
    </source>
</evidence>
<reference evidence="2" key="1">
    <citation type="submission" date="2021-03" db="EMBL/GenBank/DDBJ databases">
        <authorList>
            <person name="Kanchanasin P."/>
            <person name="Saeng-In P."/>
            <person name="Phongsopitanun W."/>
            <person name="Yuki M."/>
            <person name="Kudo T."/>
            <person name="Ohkuma M."/>
            <person name="Tanasupawat S."/>
        </authorList>
    </citation>
    <scope>NUCLEOTIDE SEQUENCE</scope>
    <source>
        <strain evidence="2">GKU 128</strain>
    </source>
</reference>
<feature type="compositionally biased region" description="Basic and acidic residues" evidence="1">
    <location>
        <begin position="149"/>
        <end position="164"/>
    </location>
</feature>
<evidence type="ECO:0000313" key="3">
    <source>
        <dbReference type="Proteomes" id="UP000669179"/>
    </source>
</evidence>
<gene>
    <name evidence="2" type="ORF">J4573_44695</name>
</gene>
<feature type="compositionally biased region" description="Low complexity" evidence="1">
    <location>
        <begin position="167"/>
        <end position="179"/>
    </location>
</feature>
<dbReference type="RefSeq" id="WP_208262455.1">
    <property type="nucleotide sequence ID" value="NZ_JAGEOJ010000025.1"/>
</dbReference>